<gene>
    <name evidence="1" type="ORF">HPS54_11630</name>
</gene>
<proteinExistence type="predicted"/>
<accession>A0ABX2B4H3</accession>
<dbReference type="Proteomes" id="UP000820977">
    <property type="component" value="Unassembled WGS sequence"/>
</dbReference>
<sequence>MDFDSETGESVQRVLLYNVGKDLFLNAGGYWGTRTTTFTVGLPLMLIKNKNGTYKIRGPFNNTSGANGVGNFLGVVENANSDRGVYYDRNDTYGVNWTFEKDKKASSNGDIVYNVKSYESYNSNNNTNYTLYSNEVMDIKVFKHGNNNLVRALSDSDVSSNAKEAKYGQWKIVTVDQVVESFNTTYESVNPSDATFLLRAQSFNRMNMYNDNKPEEQPLGWHKNGDYVYTCGLEGEVDGYKSDNDNRYGMFYCGGIRNGKKQETLYQTVEITESGWYRVDCEGLFYNADEPNRAIARLYAKVNGENDVNSAGNAYVDLLPKSYAEPYDGSDLVDNNEFLIYDNMVSNKLEASIMFYNQRYPNHLLVYVNMPEGTTKRTLELGIEITGDMDKNDFVFFDDFQLKYLGQSFALDEGASDFHGMGDDEEPYKNRVMILKRTFNTDQWNSICLPVNLTKEQLNTAFFPNPLLAKLRDSSQPGIIEFETVDFSSLGNDDIALHAGECYLIRPGYGGRTDSGEIEIGDINKTKIKAPYYTIDRVSLTKKDVESRLGISNTGKFVDKKDVAGNDRTQDYYTISGADYAQCKLRVYGTFQKLTGDNRVPATSYTFVSGKLYHLPSNYSQKGFSSWIEDEHQVDNPTVAKHALSFSTYINGIHDNTTSIDGITVDMRDDVSDVIYNIHGQVVCRGTGSFKRLPGGVYIVGGKKVVVK</sequence>
<evidence type="ECO:0000313" key="2">
    <source>
        <dbReference type="Proteomes" id="UP000820977"/>
    </source>
</evidence>
<evidence type="ECO:0000313" key="1">
    <source>
        <dbReference type="EMBL" id="NPE26151.1"/>
    </source>
</evidence>
<name>A0ABX2B4H3_9BACT</name>
<comment type="caution">
    <text evidence="1">The sequence shown here is derived from an EMBL/GenBank/DDBJ whole genome shotgun (WGS) entry which is preliminary data.</text>
</comment>
<organism evidence="1 2">
    <name type="scientific">Xylanibacter caecicola</name>
    <dbReference type="NCBI Taxonomy" id="2736294"/>
    <lineage>
        <taxon>Bacteria</taxon>
        <taxon>Pseudomonadati</taxon>
        <taxon>Bacteroidota</taxon>
        <taxon>Bacteroidia</taxon>
        <taxon>Bacteroidales</taxon>
        <taxon>Prevotellaceae</taxon>
        <taxon>Xylanibacter</taxon>
    </lineage>
</organism>
<dbReference type="RefSeq" id="WP_172345615.1">
    <property type="nucleotide sequence ID" value="NZ_CASYYZ010000048.1"/>
</dbReference>
<protein>
    <submittedName>
        <fullName evidence="1">Uncharacterized protein</fullName>
    </submittedName>
</protein>
<reference evidence="1 2" key="1">
    <citation type="submission" date="2020-05" db="EMBL/GenBank/DDBJ databases">
        <title>Distinct polysaccharide utilization as determinants for interspecies competition between intestinal Prevotella spp.</title>
        <authorList>
            <person name="Galvez E.J.C."/>
            <person name="Iljazovic A."/>
            <person name="Strowig T."/>
        </authorList>
    </citation>
    <scope>NUCLEOTIDE SEQUENCE [LARGE SCALE GENOMIC DNA]</scope>
    <source>
        <strain evidence="1 2">PCHR</strain>
    </source>
</reference>
<dbReference type="EMBL" id="JABKKJ010000030">
    <property type="protein sequence ID" value="NPE26151.1"/>
    <property type="molecule type" value="Genomic_DNA"/>
</dbReference>
<keyword evidence="2" id="KW-1185">Reference proteome</keyword>